<dbReference type="PROSITE" id="PS51554">
    <property type="entry name" value="PFL"/>
    <property type="match status" value="1"/>
</dbReference>
<evidence type="ECO:0000256" key="3">
    <source>
        <dbReference type="PROSITE-ProRule" id="PRU00493"/>
    </source>
</evidence>
<dbReference type="OrthoDB" id="9803969at2"/>
<evidence type="ECO:0000259" key="4">
    <source>
        <dbReference type="PROSITE" id="PS51149"/>
    </source>
</evidence>
<name>A0A415E0R9_9FIRM</name>
<feature type="modified residue" description="Glycine radical" evidence="3">
    <location>
        <position position="760"/>
    </location>
</feature>
<organism evidence="6 7">
    <name type="scientific">Emergencia timonensis</name>
    <dbReference type="NCBI Taxonomy" id="1776384"/>
    <lineage>
        <taxon>Bacteria</taxon>
        <taxon>Bacillati</taxon>
        <taxon>Bacillota</taxon>
        <taxon>Clostridia</taxon>
        <taxon>Peptostreptococcales</taxon>
        <taxon>Anaerovoracaceae</taxon>
        <taxon>Emergencia</taxon>
    </lineage>
</organism>
<evidence type="ECO:0000259" key="5">
    <source>
        <dbReference type="PROSITE" id="PS51554"/>
    </source>
</evidence>
<dbReference type="SUPFAM" id="SSF51998">
    <property type="entry name" value="PFL-like glycyl radical enzymes"/>
    <property type="match status" value="1"/>
</dbReference>
<dbReference type="Pfam" id="PF02901">
    <property type="entry name" value="PFL-like"/>
    <property type="match status" value="1"/>
</dbReference>
<evidence type="ECO:0000313" key="6">
    <source>
        <dbReference type="EMBL" id="RHJ87210.1"/>
    </source>
</evidence>
<feature type="domain" description="PFL" evidence="5">
    <location>
        <begin position="4"/>
        <end position="656"/>
    </location>
</feature>
<dbReference type="EMBL" id="QRMS01000003">
    <property type="protein sequence ID" value="RHJ87210.1"/>
    <property type="molecule type" value="Genomic_DNA"/>
</dbReference>
<dbReference type="GO" id="GO:0005829">
    <property type="term" value="C:cytosol"/>
    <property type="evidence" value="ECO:0007669"/>
    <property type="project" value="TreeGrafter"/>
</dbReference>
<dbReference type="RefSeq" id="WP_118335747.1">
    <property type="nucleotide sequence ID" value="NZ_AP025567.1"/>
</dbReference>
<keyword evidence="2" id="KW-0456">Lyase</keyword>
<dbReference type="STRING" id="1776384.GCA_900086585_00677"/>
<dbReference type="InterPro" id="IPR051215">
    <property type="entry name" value="GRE"/>
</dbReference>
<sequence length="785" mass="89025">MISERIIRLSEKVRDTPVTICLDRAKLVTNFYSEPSMEPFILRRAKVFAHVLDNKKIFIDDDSIIAGHLASRLHAAPLYPEMTAWLRDDLEELDTRESDNLQFMPGEKDELREIVKKWEGRTFGDMTAELADEDMDIMVDIGIFTKGVSNKSTMNHAPFYDEMVTKGYRYYIDQCKANIASLDRMNIENMEKQQTWQAMIIVMEAIIRFAHRYADLAEEMAEGCKDNERKMQLLTMAANCRVVPEHAPQNFYQAAQFVWFTHLALQMEYNSNDNCLGRFDQYMYPFYKQDMENGISEAFIADVIHEFKLKIAELWEVRTKRESIAYPGCPLWIHMMIGGVLPDGTDGCNELTRLILHCMEDLQTKEPCVSFRYHDGVDEETFRLALSVARKGGSHPAFFNDSTNISHLLSLGHTLEEARNWGICGCIEPSVPGMTDFQSNAGYFNPSKVLEITLNNGKDPLTGKQIGPETGDIRTFTSVQQIMDAYAVQQDYFMDKFCELFDRIVSCHAWAAPTITGSCFTHGCMEKGQVLQRKGADHRYSAVAITGIANIADSLAAIEECVFNQKYLSMNELMDLLATDFEGKENMRQLLINKAPKYGNDIESVDRYAHWLTKLCNDQICKHIDGRDAKYTMVISTQSYNVVLGQLIGALPDGRKAYTALADNASPMIGMDTNGPTAVVKSLGRIDPLLAQSGVLVNQRFDPTIVKGEKGLNIIETVIRTYFDTQHGQHIQLNVVDNETLCAAQKEPQKYRNILVRVAGYSAYFVDLEKDIQDNIIARTLQQSL</sequence>
<keyword evidence="1 3" id="KW-0556">Organic radical</keyword>
<protein>
    <recommendedName>
        <fullName evidence="8">Formate C-acetyltransferase/glycerol dehydratase family glycyl radical enzyme</fullName>
    </recommendedName>
</protein>
<dbReference type="GO" id="GO:0016829">
    <property type="term" value="F:lyase activity"/>
    <property type="evidence" value="ECO:0007669"/>
    <property type="project" value="UniProtKB-KW"/>
</dbReference>
<reference evidence="6 7" key="1">
    <citation type="submission" date="2018-08" db="EMBL/GenBank/DDBJ databases">
        <title>A genome reference for cultivated species of the human gut microbiota.</title>
        <authorList>
            <person name="Zou Y."/>
            <person name="Xue W."/>
            <person name="Luo G."/>
        </authorList>
    </citation>
    <scope>NUCLEOTIDE SEQUENCE [LARGE SCALE GENOMIC DNA]</scope>
    <source>
        <strain evidence="6 7">AM07-24</strain>
    </source>
</reference>
<evidence type="ECO:0000256" key="1">
    <source>
        <dbReference type="ARBA" id="ARBA00022818"/>
    </source>
</evidence>
<evidence type="ECO:0000313" key="7">
    <source>
        <dbReference type="Proteomes" id="UP000284841"/>
    </source>
</evidence>
<dbReference type="PROSITE" id="PS51149">
    <property type="entry name" value="GLY_RADICAL_2"/>
    <property type="match status" value="1"/>
</dbReference>
<dbReference type="InterPro" id="IPR001150">
    <property type="entry name" value="Gly_radical"/>
</dbReference>
<accession>A0A415E0R9</accession>
<dbReference type="InterPro" id="IPR004184">
    <property type="entry name" value="PFL_dom"/>
</dbReference>
<dbReference type="PANTHER" id="PTHR43641:SF2">
    <property type="entry name" value="DEHYDRATASE YBIW-RELATED"/>
    <property type="match status" value="1"/>
</dbReference>
<feature type="domain" description="Glycine radical" evidence="4">
    <location>
        <begin position="663"/>
        <end position="785"/>
    </location>
</feature>
<gene>
    <name evidence="6" type="ORF">DW099_10945</name>
</gene>
<keyword evidence="7" id="KW-1185">Reference proteome</keyword>
<dbReference type="Proteomes" id="UP000284841">
    <property type="component" value="Unassembled WGS sequence"/>
</dbReference>
<dbReference type="Gene3D" id="3.20.70.20">
    <property type="match status" value="1"/>
</dbReference>
<comment type="caution">
    <text evidence="6">The sequence shown here is derived from an EMBL/GenBank/DDBJ whole genome shotgun (WGS) entry which is preliminary data.</text>
</comment>
<dbReference type="PANTHER" id="PTHR43641">
    <property type="entry name" value="FORMATE ACETYLTRANSFERASE 3-RELATED"/>
    <property type="match status" value="1"/>
</dbReference>
<dbReference type="AlphaFoldDB" id="A0A415E0R9"/>
<proteinExistence type="predicted"/>
<evidence type="ECO:0008006" key="8">
    <source>
        <dbReference type="Google" id="ProtNLM"/>
    </source>
</evidence>
<dbReference type="Pfam" id="PF01228">
    <property type="entry name" value="Gly_radical"/>
    <property type="match status" value="1"/>
</dbReference>
<evidence type="ECO:0000256" key="2">
    <source>
        <dbReference type="ARBA" id="ARBA00023239"/>
    </source>
</evidence>